<sequence>SCAGAHRRPQRINQAVGLRQAHPATEEVK</sequence>
<feature type="non-terminal residue" evidence="2">
    <location>
        <position position="1"/>
    </location>
</feature>
<evidence type="ECO:0000313" key="2">
    <source>
        <dbReference type="EMBL" id="GIY54217.1"/>
    </source>
</evidence>
<feature type="region of interest" description="Disordered" evidence="1">
    <location>
        <begin position="1"/>
        <end position="29"/>
    </location>
</feature>
<accession>A0AAV4U8X6</accession>
<organism evidence="2 3">
    <name type="scientific">Caerostris darwini</name>
    <dbReference type="NCBI Taxonomy" id="1538125"/>
    <lineage>
        <taxon>Eukaryota</taxon>
        <taxon>Metazoa</taxon>
        <taxon>Ecdysozoa</taxon>
        <taxon>Arthropoda</taxon>
        <taxon>Chelicerata</taxon>
        <taxon>Arachnida</taxon>
        <taxon>Araneae</taxon>
        <taxon>Araneomorphae</taxon>
        <taxon>Entelegynae</taxon>
        <taxon>Araneoidea</taxon>
        <taxon>Araneidae</taxon>
        <taxon>Caerostris</taxon>
    </lineage>
</organism>
<name>A0AAV4U8X6_9ARAC</name>
<reference evidence="2 3" key="1">
    <citation type="submission" date="2021-06" db="EMBL/GenBank/DDBJ databases">
        <title>Caerostris darwini draft genome.</title>
        <authorList>
            <person name="Kono N."/>
            <person name="Arakawa K."/>
        </authorList>
    </citation>
    <scope>NUCLEOTIDE SEQUENCE [LARGE SCALE GENOMIC DNA]</scope>
</reference>
<dbReference type="Proteomes" id="UP001054837">
    <property type="component" value="Unassembled WGS sequence"/>
</dbReference>
<proteinExistence type="predicted"/>
<keyword evidence="3" id="KW-1185">Reference proteome</keyword>
<comment type="caution">
    <text evidence="2">The sequence shown here is derived from an EMBL/GenBank/DDBJ whole genome shotgun (WGS) entry which is preliminary data.</text>
</comment>
<evidence type="ECO:0000256" key="1">
    <source>
        <dbReference type="SAM" id="MobiDB-lite"/>
    </source>
</evidence>
<gene>
    <name evidence="2" type="ORF">CDAR_195931</name>
</gene>
<evidence type="ECO:0000313" key="3">
    <source>
        <dbReference type="Proteomes" id="UP001054837"/>
    </source>
</evidence>
<protein>
    <submittedName>
        <fullName evidence="2">Uncharacterized protein</fullName>
    </submittedName>
</protein>
<dbReference type="EMBL" id="BPLQ01010889">
    <property type="protein sequence ID" value="GIY54217.1"/>
    <property type="molecule type" value="Genomic_DNA"/>
</dbReference>
<feature type="compositionally biased region" description="Basic residues" evidence="1">
    <location>
        <begin position="1"/>
        <end position="10"/>
    </location>
</feature>
<dbReference type="AlphaFoldDB" id="A0AAV4U8X6"/>